<dbReference type="Pfam" id="PF04426">
    <property type="entry name" value="Bul1_C"/>
    <property type="match status" value="1"/>
</dbReference>
<dbReference type="GO" id="GO:0015031">
    <property type="term" value="P:protein transport"/>
    <property type="evidence" value="ECO:0007669"/>
    <property type="project" value="TreeGrafter"/>
</dbReference>
<evidence type="ECO:0000259" key="2">
    <source>
        <dbReference type="Pfam" id="PF04426"/>
    </source>
</evidence>
<evidence type="ECO:0000313" key="3">
    <source>
        <dbReference type="EMBL" id="QRD87855.1"/>
    </source>
</evidence>
<gene>
    <name evidence="3" type="ORF">F9C07_837</name>
</gene>
<dbReference type="GO" id="GO:0005737">
    <property type="term" value="C:cytoplasm"/>
    <property type="evidence" value="ECO:0007669"/>
    <property type="project" value="TreeGrafter"/>
</dbReference>
<dbReference type="VEuPathDB" id="FungiDB:AFLA_003622"/>
<comment type="similarity">
    <text evidence="1">Belongs to the arrestin family.</text>
</comment>
<sequence>MKSAQYVPQLVASLSPTPTIEIRLTSKQTVFTTGETLQGELVLYRRNAPQSARVSITLIGRTSTTVTKTTPFPNSGSIVDYTFLQMHHIETQGSCHDYRIFPFSFLIPGALPSDPCFEHIPPGTAAHHGKNHLQLPPSVDYNSDKYCPEMCNIIYYVHAEVDIGNQRLHATRQIQLLPLYPEQPPRLWPEGEGSEIQMADSTGLRTSLLGAKTGHVTVRAREAKPLYLPPDQRHGSTMAPIRFDLSLESVLPEPTLPDSCQVKVTLEAVTYFTLLPMDQLPNWQSTVNGQGQFFRASVCSWKNKSVGLQWIEKADYSHTTSIVVPIPVSGDVAIVPTFRHCYVAREYFAKVEVTVGYSRTLRVKVPIQIYNSLECTLKNCKRLSPAETLAPQP</sequence>
<feature type="domain" description="Bul1 C-terminal" evidence="2">
    <location>
        <begin position="301"/>
        <end position="371"/>
    </location>
</feature>
<dbReference type="OMA" id="CYVAREY"/>
<evidence type="ECO:0000313" key="4">
    <source>
        <dbReference type="Proteomes" id="UP000596276"/>
    </source>
</evidence>
<dbReference type="InterPro" id="IPR050357">
    <property type="entry name" value="Arrestin_domain-protein"/>
</dbReference>
<dbReference type="VEuPathDB" id="FungiDB:F9C07_837"/>
<dbReference type="PANTHER" id="PTHR11188:SF17">
    <property type="entry name" value="FI21816P1"/>
    <property type="match status" value="1"/>
</dbReference>
<dbReference type="Gene3D" id="2.60.40.640">
    <property type="match status" value="1"/>
</dbReference>
<dbReference type="InterPro" id="IPR022794">
    <property type="entry name" value="Bul1_C"/>
</dbReference>
<reference evidence="4" key="1">
    <citation type="journal article" date="2021" name="G3 (Bethesda)">
        <title>Chromosome assembled and annotated genome sequence of Aspergillus flavus NRRL 3357.</title>
        <authorList>
            <person name="Skerker J.M."/>
            <person name="Pianalto K.M."/>
            <person name="Mondo S.J."/>
            <person name="Yang K."/>
            <person name="Arkin A.P."/>
            <person name="Keller N.P."/>
            <person name="Grigoriev I.V."/>
            <person name="Louise Glass N.L."/>
        </authorList>
    </citation>
    <scope>NUCLEOTIDE SEQUENCE [LARGE SCALE GENOMIC DNA]</scope>
    <source>
        <strain evidence="4">ATCC 200026 / FGSC A1120 / IAM 13836 / NRRL 3357 / JCM 12722 / SRRC 167</strain>
    </source>
</reference>
<proteinExistence type="inferred from homology"/>
<dbReference type="AlphaFoldDB" id="A0A7U2MQ96"/>
<keyword evidence="4" id="KW-1185">Reference proteome</keyword>
<dbReference type="EMBL" id="CP044619">
    <property type="protein sequence ID" value="QRD87855.1"/>
    <property type="molecule type" value="Genomic_DNA"/>
</dbReference>
<evidence type="ECO:0000256" key="1">
    <source>
        <dbReference type="ARBA" id="ARBA00005298"/>
    </source>
</evidence>
<accession>A0A7U2MQ96</accession>
<dbReference type="InterPro" id="IPR014752">
    <property type="entry name" value="Arrestin-like_C"/>
</dbReference>
<dbReference type="PANTHER" id="PTHR11188">
    <property type="entry name" value="ARRESTIN DOMAIN CONTAINING PROTEIN"/>
    <property type="match status" value="1"/>
</dbReference>
<dbReference type="Proteomes" id="UP000596276">
    <property type="component" value="Chromosome 1"/>
</dbReference>
<protein>
    <recommendedName>
        <fullName evidence="2">Bul1 C-terminal domain-containing protein</fullName>
    </recommendedName>
</protein>
<organism evidence="3 4">
    <name type="scientific">Aspergillus flavus (strain ATCC 200026 / FGSC A1120 / IAM 13836 / NRRL 3357 / JCM 12722 / SRRC 167)</name>
    <dbReference type="NCBI Taxonomy" id="332952"/>
    <lineage>
        <taxon>Eukaryota</taxon>
        <taxon>Fungi</taxon>
        <taxon>Dikarya</taxon>
        <taxon>Ascomycota</taxon>
        <taxon>Pezizomycotina</taxon>
        <taxon>Eurotiomycetes</taxon>
        <taxon>Eurotiomycetidae</taxon>
        <taxon>Eurotiales</taxon>
        <taxon>Aspergillaceae</taxon>
        <taxon>Aspergillus</taxon>
        <taxon>Aspergillus subgen. Circumdati</taxon>
    </lineage>
</organism>
<name>A0A7U2MQ96_ASPFN</name>